<reference evidence="1 2" key="1">
    <citation type="submission" date="2019-02" db="EMBL/GenBank/DDBJ databases">
        <title>Deep-cultivation of Planctomycetes and their phenomic and genomic characterization uncovers novel biology.</title>
        <authorList>
            <person name="Wiegand S."/>
            <person name="Jogler M."/>
            <person name="Boedeker C."/>
            <person name="Pinto D."/>
            <person name="Vollmers J."/>
            <person name="Rivas-Marin E."/>
            <person name="Kohn T."/>
            <person name="Peeters S.H."/>
            <person name="Heuer A."/>
            <person name="Rast P."/>
            <person name="Oberbeckmann S."/>
            <person name="Bunk B."/>
            <person name="Jeske O."/>
            <person name="Meyerdierks A."/>
            <person name="Storesund J.E."/>
            <person name="Kallscheuer N."/>
            <person name="Luecker S."/>
            <person name="Lage O.M."/>
            <person name="Pohl T."/>
            <person name="Merkel B.J."/>
            <person name="Hornburger P."/>
            <person name="Mueller R.-W."/>
            <person name="Bruemmer F."/>
            <person name="Labrenz M."/>
            <person name="Spormann A.M."/>
            <person name="Op den Camp H."/>
            <person name="Overmann J."/>
            <person name="Amann R."/>
            <person name="Jetten M.S.M."/>
            <person name="Mascher T."/>
            <person name="Medema M.H."/>
            <person name="Devos D.P."/>
            <person name="Kaster A.-K."/>
            <person name="Ovreas L."/>
            <person name="Rohde M."/>
            <person name="Galperin M.Y."/>
            <person name="Jogler C."/>
        </authorList>
    </citation>
    <scope>NUCLEOTIDE SEQUENCE [LARGE SCALE GENOMIC DNA]</scope>
    <source>
        <strain evidence="1 2">Pla110</strain>
    </source>
</reference>
<gene>
    <name evidence="1" type="ORF">Pla110_33370</name>
</gene>
<proteinExistence type="predicted"/>
<sequence length="84" mass="9725">MSPCVDILKLLEFSCFFKLKFSVSEIFVHFVRIRLPGTLKQCPPVNHNTLTPAVCFQINEYFESSDHPEFHSVNLGPVTNRKER</sequence>
<dbReference type="EMBL" id="CP036281">
    <property type="protein sequence ID" value="QDU81595.1"/>
    <property type="molecule type" value="Genomic_DNA"/>
</dbReference>
<evidence type="ECO:0000313" key="2">
    <source>
        <dbReference type="Proteomes" id="UP000317178"/>
    </source>
</evidence>
<dbReference type="Proteomes" id="UP000317178">
    <property type="component" value="Chromosome"/>
</dbReference>
<evidence type="ECO:0000313" key="1">
    <source>
        <dbReference type="EMBL" id="QDU81595.1"/>
    </source>
</evidence>
<accession>A0A518CQV7</accession>
<dbReference type="KEGG" id="plon:Pla110_33370"/>
<dbReference type="AlphaFoldDB" id="A0A518CQV7"/>
<protein>
    <submittedName>
        <fullName evidence="1">Uncharacterized protein</fullName>
    </submittedName>
</protein>
<keyword evidence="2" id="KW-1185">Reference proteome</keyword>
<name>A0A518CQV7_9PLAN</name>
<organism evidence="1 2">
    <name type="scientific">Polystyrenella longa</name>
    <dbReference type="NCBI Taxonomy" id="2528007"/>
    <lineage>
        <taxon>Bacteria</taxon>
        <taxon>Pseudomonadati</taxon>
        <taxon>Planctomycetota</taxon>
        <taxon>Planctomycetia</taxon>
        <taxon>Planctomycetales</taxon>
        <taxon>Planctomycetaceae</taxon>
        <taxon>Polystyrenella</taxon>
    </lineage>
</organism>